<dbReference type="SUPFAM" id="SSF48726">
    <property type="entry name" value="Immunoglobulin"/>
    <property type="match status" value="2"/>
</dbReference>
<accession>A0A3P6QH66</accession>
<dbReference type="InterPro" id="IPR052598">
    <property type="entry name" value="IgSF_CEA-related"/>
</dbReference>
<evidence type="ECO:0000256" key="5">
    <source>
        <dbReference type="ARBA" id="ARBA00023180"/>
    </source>
</evidence>
<feature type="domain" description="Ig-like" evidence="7">
    <location>
        <begin position="147"/>
        <end position="206"/>
    </location>
</feature>
<dbReference type="PANTHER" id="PTHR44337">
    <property type="entry name" value="CARCINOEMBRYONIC ANTIGEN-RELATED CELL ADHESION MOLECULE 8"/>
    <property type="match status" value="1"/>
</dbReference>
<protein>
    <recommendedName>
        <fullName evidence="7">Ig-like domain-containing protein</fullName>
    </recommendedName>
</protein>
<proteinExistence type="inferred from homology"/>
<dbReference type="Pfam" id="PF07679">
    <property type="entry name" value="I-set"/>
    <property type="match status" value="2"/>
</dbReference>
<comment type="similarity">
    <text evidence="1">Belongs to the immunoglobulin superfamily. DCC family.</text>
</comment>
<dbReference type="Gene3D" id="2.60.40.10">
    <property type="entry name" value="Immunoglobulins"/>
    <property type="match status" value="2"/>
</dbReference>
<dbReference type="FunFam" id="2.60.40.10:FF:000299">
    <property type="entry name" value="protogenin isoform X2"/>
    <property type="match status" value="1"/>
</dbReference>
<dbReference type="Gene3D" id="1.10.640.10">
    <property type="entry name" value="Haem peroxidase domain superfamily, animal type"/>
    <property type="match status" value="1"/>
</dbReference>
<feature type="domain" description="Ig-like" evidence="7">
    <location>
        <begin position="215"/>
        <end position="302"/>
    </location>
</feature>
<keyword evidence="2" id="KW-0732">Signal</keyword>
<dbReference type="InterPro" id="IPR007110">
    <property type="entry name" value="Ig-like_dom"/>
</dbReference>
<keyword evidence="9" id="KW-1185">Reference proteome</keyword>
<dbReference type="InterPro" id="IPR013098">
    <property type="entry name" value="Ig_I-set"/>
</dbReference>
<dbReference type="OrthoDB" id="823504at2759"/>
<reference evidence="8 9" key="1">
    <citation type="submission" date="2018-11" db="EMBL/GenBank/DDBJ databases">
        <authorList>
            <consortium name="Pathogen Informatics"/>
        </authorList>
    </citation>
    <scope>NUCLEOTIDE SEQUENCE [LARGE SCALE GENOMIC DNA]</scope>
</reference>
<dbReference type="Pfam" id="PF03098">
    <property type="entry name" value="An_peroxidase"/>
    <property type="match status" value="1"/>
</dbReference>
<dbReference type="InterPro" id="IPR037120">
    <property type="entry name" value="Haem_peroxidase_sf_animal"/>
</dbReference>
<keyword evidence="4" id="KW-1015">Disulfide bond</keyword>
<dbReference type="InterPro" id="IPR019791">
    <property type="entry name" value="Haem_peroxidase_animal"/>
</dbReference>
<evidence type="ECO:0000256" key="6">
    <source>
        <dbReference type="ARBA" id="ARBA00023319"/>
    </source>
</evidence>
<organism evidence="8 9">
    <name type="scientific">Cylicostephanus goldi</name>
    <name type="common">Nematode worm</name>
    <dbReference type="NCBI Taxonomy" id="71465"/>
    <lineage>
        <taxon>Eukaryota</taxon>
        <taxon>Metazoa</taxon>
        <taxon>Ecdysozoa</taxon>
        <taxon>Nematoda</taxon>
        <taxon>Chromadorea</taxon>
        <taxon>Rhabditida</taxon>
        <taxon>Rhabditina</taxon>
        <taxon>Rhabditomorpha</taxon>
        <taxon>Strongyloidea</taxon>
        <taxon>Strongylidae</taxon>
        <taxon>Cylicostephanus</taxon>
    </lineage>
</organism>
<evidence type="ECO:0000313" key="9">
    <source>
        <dbReference type="Proteomes" id="UP000271889"/>
    </source>
</evidence>
<keyword evidence="6" id="KW-0393">Immunoglobulin domain</keyword>
<dbReference type="InterPro" id="IPR003598">
    <property type="entry name" value="Ig_sub2"/>
</dbReference>
<dbReference type="GO" id="GO:0020037">
    <property type="term" value="F:heme binding"/>
    <property type="evidence" value="ECO:0007669"/>
    <property type="project" value="InterPro"/>
</dbReference>
<evidence type="ECO:0000256" key="1">
    <source>
        <dbReference type="ARBA" id="ARBA00009588"/>
    </source>
</evidence>
<dbReference type="Proteomes" id="UP000271889">
    <property type="component" value="Unassembled WGS sequence"/>
</dbReference>
<dbReference type="AlphaFoldDB" id="A0A3P6QH66"/>
<dbReference type="InterPro" id="IPR036179">
    <property type="entry name" value="Ig-like_dom_sf"/>
</dbReference>
<dbReference type="GO" id="GO:0006979">
    <property type="term" value="P:response to oxidative stress"/>
    <property type="evidence" value="ECO:0007669"/>
    <property type="project" value="InterPro"/>
</dbReference>
<dbReference type="SMART" id="SM00409">
    <property type="entry name" value="IG"/>
    <property type="match status" value="1"/>
</dbReference>
<dbReference type="GO" id="GO:0004601">
    <property type="term" value="F:peroxidase activity"/>
    <property type="evidence" value="ECO:0007669"/>
    <property type="project" value="InterPro"/>
</dbReference>
<name>A0A3P6QH66_CYLGO</name>
<evidence type="ECO:0000256" key="2">
    <source>
        <dbReference type="ARBA" id="ARBA00022729"/>
    </source>
</evidence>
<dbReference type="InterPro" id="IPR003599">
    <property type="entry name" value="Ig_sub"/>
</dbReference>
<dbReference type="InterPro" id="IPR010255">
    <property type="entry name" value="Haem_peroxidase_sf"/>
</dbReference>
<evidence type="ECO:0000259" key="7">
    <source>
        <dbReference type="PROSITE" id="PS50835"/>
    </source>
</evidence>
<dbReference type="PROSITE" id="PS50835">
    <property type="entry name" value="IG_LIKE"/>
    <property type="match status" value="2"/>
</dbReference>
<evidence type="ECO:0000256" key="4">
    <source>
        <dbReference type="ARBA" id="ARBA00023157"/>
    </source>
</evidence>
<gene>
    <name evidence="8" type="ORF">CGOC_LOCUS142</name>
</gene>
<dbReference type="SUPFAM" id="SSF48113">
    <property type="entry name" value="Heme-dependent peroxidases"/>
    <property type="match status" value="1"/>
</dbReference>
<dbReference type="PROSITE" id="PS50292">
    <property type="entry name" value="PEROXIDASE_3"/>
    <property type="match status" value="1"/>
</dbReference>
<dbReference type="PANTHER" id="PTHR44337:SF20">
    <property type="entry name" value="CARCINOEMBRYONIC ANTIGEN-RELATED CELL ADHESION MOLECULE 5-RELATED"/>
    <property type="match status" value="1"/>
</dbReference>
<keyword evidence="3" id="KW-0677">Repeat</keyword>
<evidence type="ECO:0000313" key="8">
    <source>
        <dbReference type="EMBL" id="VDK43240.1"/>
    </source>
</evidence>
<keyword evidence="5" id="KW-0325">Glycoprotein</keyword>
<dbReference type="InterPro" id="IPR013783">
    <property type="entry name" value="Ig-like_fold"/>
</dbReference>
<evidence type="ECO:0000256" key="3">
    <source>
        <dbReference type="ARBA" id="ARBA00022737"/>
    </source>
</evidence>
<dbReference type="EMBL" id="UYRV01000162">
    <property type="protein sequence ID" value="VDK43240.1"/>
    <property type="molecule type" value="Genomic_DNA"/>
</dbReference>
<dbReference type="SMART" id="SM00408">
    <property type="entry name" value="IGc2"/>
    <property type="match status" value="2"/>
</dbReference>
<sequence>MMDSAQKLRSRAIVTVDCKKKKEIMRGNWAFSCLKKSFLFSLIEARFFSEPFCYAQSCTTLFFPKNEFYSVICHPYWDYDQWKETLEWENLEKPPLLKENGSLVIPKESSAHGFTCTADYGIEIQGTALIGRQNCFYWVTHKFLSREGTAVQLHCEVVGEPRPTVNWFYKRQPIVNSRKYTLTNANSILKIYPFLESDSSTDSSKFIPSPSSVPPNIYDGPSPQTVRLGQQVTFACRARGVPRPSISWFFEGSVIPHIKGRFMVSDDQSELTITRVTRQDEGVYSCMAGNSVGAMMADAKLTVEGDFGRTVDTFIDDSVLRNIAGQARENVNRAINHTRTVLTKEMSDPEDLKNMFRFSIPAQAVELSKARDIYEESIRLVQEHIRKGLRLPVDKLTPDANVSYEAVLAPSHVQTLMELSGCQSGQFKSSCTDMCFHSKYSIPNAPDSTFYTSRMGERTCKHTSIFPGPPSLASFQVSRAVVSTATVTPHSFLTAMVMQWGQFIDHDITHTPPAVSRQSYASGAVCNRTCDNLDPCFNIPLTSSDPKLHTGR</sequence>